<evidence type="ECO:0000256" key="5">
    <source>
        <dbReference type="ARBA" id="ARBA00047278"/>
    </source>
</evidence>
<keyword evidence="10" id="KW-1185">Reference proteome</keyword>
<dbReference type="RefSeq" id="XP_009008797.1">
    <property type="nucleotide sequence ID" value="XM_009010549.1"/>
</dbReference>
<dbReference type="CDD" id="cd02440">
    <property type="entry name" value="AdoMet_MTases"/>
    <property type="match status" value="1"/>
</dbReference>
<dbReference type="STRING" id="6412.T1FPD6"/>
<dbReference type="CTD" id="20210683"/>
<dbReference type="EnsemblMetazoa" id="HelroT187790">
    <property type="protein sequence ID" value="HelroP187790"/>
    <property type="gene ID" value="HelroG187790"/>
</dbReference>
<dbReference type="PANTHER" id="PTHR45904">
    <property type="entry name" value="TRNA (URACIL-5-)-METHYLTRANSFERASE"/>
    <property type="match status" value="1"/>
</dbReference>
<comment type="caution">
    <text evidence="6">Lacks conserved residue(s) required for the propagation of feature annotation.</text>
</comment>
<dbReference type="Proteomes" id="UP000015101">
    <property type="component" value="Unassembled WGS sequence"/>
</dbReference>
<keyword evidence="1 6" id="KW-0489">Methyltransferase</keyword>
<evidence type="ECO:0000313" key="9">
    <source>
        <dbReference type="EnsemblMetazoa" id="HelroP187790"/>
    </source>
</evidence>
<dbReference type="Pfam" id="PF05958">
    <property type="entry name" value="tRNA_U5-meth_tr"/>
    <property type="match status" value="1"/>
</dbReference>
<feature type="binding site" evidence="6">
    <location>
        <position position="145"/>
    </location>
    <ligand>
        <name>S-adenosyl-L-methionine</name>
        <dbReference type="ChEBI" id="CHEBI:59789"/>
    </ligand>
</feature>
<evidence type="ECO:0000256" key="3">
    <source>
        <dbReference type="ARBA" id="ARBA00022691"/>
    </source>
</evidence>
<evidence type="ECO:0000313" key="8">
    <source>
        <dbReference type="EMBL" id="ESO12077.1"/>
    </source>
</evidence>
<feature type="binding site" evidence="6">
    <location>
        <position position="45"/>
    </location>
    <ligand>
        <name>S-adenosyl-L-methionine</name>
        <dbReference type="ChEBI" id="CHEBI:59789"/>
    </ligand>
</feature>
<dbReference type="GO" id="GO:0030697">
    <property type="term" value="F:tRNA (uracil(54)-C5)-methyltransferase activity, S-adenosyl methionine-dependent"/>
    <property type="evidence" value="ECO:0007669"/>
    <property type="project" value="UniProtKB-EC"/>
</dbReference>
<evidence type="ECO:0000313" key="10">
    <source>
        <dbReference type="Proteomes" id="UP000015101"/>
    </source>
</evidence>
<evidence type="ECO:0000256" key="2">
    <source>
        <dbReference type="ARBA" id="ARBA00022679"/>
    </source>
</evidence>
<organism evidence="9 10">
    <name type="scientific">Helobdella robusta</name>
    <name type="common">Californian leech</name>
    <dbReference type="NCBI Taxonomy" id="6412"/>
    <lineage>
        <taxon>Eukaryota</taxon>
        <taxon>Metazoa</taxon>
        <taxon>Spiralia</taxon>
        <taxon>Lophotrochozoa</taxon>
        <taxon>Annelida</taxon>
        <taxon>Clitellata</taxon>
        <taxon>Hirudinea</taxon>
        <taxon>Rhynchobdellida</taxon>
        <taxon>Glossiphoniidae</taxon>
        <taxon>Helobdella</taxon>
    </lineage>
</organism>
<dbReference type="InterPro" id="IPR045850">
    <property type="entry name" value="TRM2_met"/>
</dbReference>
<dbReference type="EMBL" id="AMQM01000052">
    <property type="status" value="NOT_ANNOTATED_CDS"/>
    <property type="molecule type" value="Genomic_DNA"/>
</dbReference>
<dbReference type="EMBL" id="KB095811">
    <property type="protein sequence ID" value="ESO12077.1"/>
    <property type="molecule type" value="Genomic_DNA"/>
</dbReference>
<dbReference type="PROSITE" id="PS01230">
    <property type="entry name" value="TRMA_1"/>
    <property type="match status" value="1"/>
</dbReference>
<evidence type="ECO:0000256" key="1">
    <source>
        <dbReference type="ARBA" id="ARBA00022603"/>
    </source>
</evidence>
<dbReference type="InterPro" id="IPR030390">
    <property type="entry name" value="MeTrfase_TrmA_AS"/>
</dbReference>
<dbReference type="AlphaFoldDB" id="T1FPD6"/>
<reference evidence="8 10" key="2">
    <citation type="journal article" date="2013" name="Nature">
        <title>Insights into bilaterian evolution from three spiralian genomes.</title>
        <authorList>
            <person name="Simakov O."/>
            <person name="Marletaz F."/>
            <person name="Cho S.J."/>
            <person name="Edsinger-Gonzales E."/>
            <person name="Havlak P."/>
            <person name="Hellsten U."/>
            <person name="Kuo D.H."/>
            <person name="Larsson T."/>
            <person name="Lv J."/>
            <person name="Arendt D."/>
            <person name="Savage R."/>
            <person name="Osoegawa K."/>
            <person name="de Jong P."/>
            <person name="Grimwood J."/>
            <person name="Chapman J.A."/>
            <person name="Shapiro H."/>
            <person name="Aerts A."/>
            <person name="Otillar R.P."/>
            <person name="Terry A.Y."/>
            <person name="Boore J.L."/>
            <person name="Grigoriev I.V."/>
            <person name="Lindberg D.R."/>
            <person name="Seaver E.C."/>
            <person name="Weisblat D.A."/>
            <person name="Putnam N.H."/>
            <person name="Rokhsar D.S."/>
        </authorList>
    </citation>
    <scope>NUCLEOTIDE SEQUENCE</scope>
</reference>
<dbReference type="OrthoDB" id="10250660at2759"/>
<dbReference type="HOGENOM" id="CLU_014689_2_1_1"/>
<dbReference type="InterPro" id="IPR029063">
    <property type="entry name" value="SAM-dependent_MTases_sf"/>
</dbReference>
<dbReference type="SUPFAM" id="SSF53335">
    <property type="entry name" value="S-adenosyl-L-methionine-dependent methyltransferases"/>
    <property type="match status" value="1"/>
</dbReference>
<sequence length="223" mass="24743">MYIIAEYVCIDMYIIAEVHVVSICMYISETLLGLSFRISPLSFFQVNTPAAEILYSNVKQMCKLHEDVVLLDLCCGTGTIGLCMANDVNKVIGVEFNEQAIEDAKANAQINGITNADFICGKVENVLISVLKAVKETDEVVVVVDPPRAGLHTDVIRAIRKTACISRIVYVACKLSAVSTNIADLTRQTSKRFDGKPFRLMEAMVVDMFPHTELYETVLLIER</sequence>
<reference evidence="10" key="1">
    <citation type="submission" date="2012-12" db="EMBL/GenBank/DDBJ databases">
        <authorList>
            <person name="Hellsten U."/>
            <person name="Grimwood J."/>
            <person name="Chapman J.A."/>
            <person name="Shapiro H."/>
            <person name="Aerts A."/>
            <person name="Otillar R.P."/>
            <person name="Terry A.Y."/>
            <person name="Boore J.L."/>
            <person name="Simakov O."/>
            <person name="Marletaz F."/>
            <person name="Cho S.-J."/>
            <person name="Edsinger-Gonzales E."/>
            <person name="Havlak P."/>
            <person name="Kuo D.-H."/>
            <person name="Larsson T."/>
            <person name="Lv J."/>
            <person name="Arendt D."/>
            <person name="Savage R."/>
            <person name="Osoegawa K."/>
            <person name="de Jong P."/>
            <person name="Lindberg D.R."/>
            <person name="Seaver E.C."/>
            <person name="Weisblat D.A."/>
            <person name="Putnam N.H."/>
            <person name="Grigoriev I.V."/>
            <person name="Rokhsar D.S."/>
        </authorList>
    </citation>
    <scope>NUCLEOTIDE SEQUENCE</scope>
</reference>
<dbReference type="InterPro" id="IPR010280">
    <property type="entry name" value="U5_MeTrfase_fam"/>
</dbReference>
<comment type="catalytic activity">
    <reaction evidence="5">
        <text>uridine(54) in tRNA + S-adenosyl-L-methionine = 5-methyluridine(54) in tRNA + S-adenosyl-L-homocysteine + H(+)</text>
        <dbReference type="Rhea" id="RHEA:42712"/>
        <dbReference type="Rhea" id="RHEA-COMP:10167"/>
        <dbReference type="Rhea" id="RHEA-COMP:10193"/>
        <dbReference type="ChEBI" id="CHEBI:15378"/>
        <dbReference type="ChEBI" id="CHEBI:57856"/>
        <dbReference type="ChEBI" id="CHEBI:59789"/>
        <dbReference type="ChEBI" id="CHEBI:65315"/>
        <dbReference type="ChEBI" id="CHEBI:74447"/>
        <dbReference type="EC" id="2.1.1.35"/>
    </reaction>
    <physiologicalReaction direction="left-to-right" evidence="5">
        <dbReference type="Rhea" id="RHEA:42713"/>
    </physiologicalReaction>
</comment>
<evidence type="ECO:0000256" key="7">
    <source>
        <dbReference type="PROSITE-ProRule" id="PRU10015"/>
    </source>
</evidence>
<feature type="active site" description="Nucleophile" evidence="6">
    <location>
        <position position="173"/>
    </location>
</feature>
<dbReference type="PANTHER" id="PTHR45904:SF2">
    <property type="entry name" value="TRNA (URACIL-5-)-METHYLTRANSFERASE HOMOLOG A"/>
    <property type="match status" value="1"/>
</dbReference>
<dbReference type="GeneID" id="20210683"/>
<comment type="similarity">
    <text evidence="6">Belongs to the class I-like SAM-binding methyltransferase superfamily. RNA M5U methyltransferase family.</text>
</comment>
<protein>
    <recommendedName>
        <fullName evidence="4">tRNA (uracil(54)-C(5))-methyltransferase</fullName>
        <ecNumber evidence="4">2.1.1.35</ecNumber>
    </recommendedName>
</protein>
<name>T1FPD6_HELRO</name>
<evidence type="ECO:0000256" key="4">
    <source>
        <dbReference type="ARBA" id="ARBA00033763"/>
    </source>
</evidence>
<dbReference type="EMBL" id="AMQM01000051">
    <property type="status" value="NOT_ANNOTATED_CDS"/>
    <property type="molecule type" value="Genomic_DNA"/>
</dbReference>
<proteinExistence type="inferred from homology"/>
<dbReference type="KEGG" id="hro:HELRODRAFT_187790"/>
<evidence type="ECO:0000256" key="6">
    <source>
        <dbReference type="PROSITE-ProRule" id="PRU01024"/>
    </source>
</evidence>
<reference evidence="9" key="3">
    <citation type="submission" date="2015-06" db="UniProtKB">
        <authorList>
            <consortium name="EnsemblMetazoa"/>
        </authorList>
    </citation>
    <scope>IDENTIFICATION</scope>
</reference>
<feature type="binding site" evidence="6">
    <location>
        <position position="95"/>
    </location>
    <ligand>
        <name>S-adenosyl-L-methionine</name>
        <dbReference type="ChEBI" id="CHEBI:59789"/>
    </ligand>
</feature>
<dbReference type="GO" id="GO:0006396">
    <property type="term" value="P:RNA processing"/>
    <property type="evidence" value="ECO:0007669"/>
    <property type="project" value="InterPro"/>
</dbReference>
<keyword evidence="3 6" id="KW-0949">S-adenosyl-L-methionine</keyword>
<accession>T1FPD6</accession>
<keyword evidence="2 6" id="KW-0808">Transferase</keyword>
<gene>
    <name evidence="9" type="primary">20210683</name>
    <name evidence="8" type="ORF">HELRODRAFT_187790</name>
</gene>
<dbReference type="EC" id="2.1.1.35" evidence="4"/>
<dbReference type="PROSITE" id="PS51687">
    <property type="entry name" value="SAM_MT_RNA_M5U"/>
    <property type="match status" value="1"/>
</dbReference>
<dbReference type="GO" id="GO:0032259">
    <property type="term" value="P:methylation"/>
    <property type="evidence" value="ECO:0007669"/>
    <property type="project" value="UniProtKB-KW"/>
</dbReference>
<dbReference type="Gene3D" id="3.40.50.150">
    <property type="entry name" value="Vaccinia Virus protein VP39"/>
    <property type="match status" value="1"/>
</dbReference>
<dbReference type="eggNOG" id="KOG2187">
    <property type="taxonomic scope" value="Eukaryota"/>
</dbReference>
<dbReference type="OMA" id="HTTHYET"/>
<dbReference type="InParanoid" id="T1FPD6"/>
<feature type="active site" evidence="7">
    <location>
        <position position="173"/>
    </location>
</feature>